<evidence type="ECO:0000259" key="4">
    <source>
        <dbReference type="PROSITE" id="PS51379"/>
    </source>
</evidence>
<dbReference type="HOGENOM" id="CLU_023205_3_2_0"/>
<evidence type="ECO:0000313" key="6">
    <source>
        <dbReference type="Proteomes" id="UP000030700"/>
    </source>
</evidence>
<dbReference type="AlphaFoldDB" id="A0A081BLV0"/>
<keyword evidence="1" id="KW-0479">Metal-binding</keyword>
<dbReference type="GO" id="GO:0051536">
    <property type="term" value="F:iron-sulfur cluster binding"/>
    <property type="evidence" value="ECO:0007669"/>
    <property type="project" value="UniProtKB-KW"/>
</dbReference>
<dbReference type="InterPro" id="IPR023210">
    <property type="entry name" value="NADP_OxRdtase_dom"/>
</dbReference>
<name>A0A081BLV0_9BACT</name>
<dbReference type="SUPFAM" id="SSF51430">
    <property type="entry name" value="NAD(P)-linked oxidoreductase"/>
    <property type="match status" value="1"/>
</dbReference>
<dbReference type="PANTHER" id="PTHR43312">
    <property type="entry name" value="D-THREO-ALDOSE 1-DEHYDROGENASE"/>
    <property type="match status" value="1"/>
</dbReference>
<dbReference type="PROSITE" id="PS00198">
    <property type="entry name" value="4FE4S_FER_1"/>
    <property type="match status" value="1"/>
</dbReference>
<dbReference type="Gene3D" id="3.20.20.100">
    <property type="entry name" value="NADP-dependent oxidoreductase domain"/>
    <property type="match status" value="1"/>
</dbReference>
<feature type="domain" description="4Fe-4S ferredoxin-type" evidence="4">
    <location>
        <begin position="342"/>
        <end position="373"/>
    </location>
</feature>
<evidence type="ECO:0000256" key="1">
    <source>
        <dbReference type="ARBA" id="ARBA00022723"/>
    </source>
</evidence>
<organism evidence="5">
    <name type="scientific">Candidatus Moduliflexus flocculans</name>
    <dbReference type="NCBI Taxonomy" id="1499966"/>
    <lineage>
        <taxon>Bacteria</taxon>
        <taxon>Candidatus Moduliflexota</taxon>
        <taxon>Candidatus Moduliflexia</taxon>
        <taxon>Candidatus Moduliflexales</taxon>
        <taxon>Candidatus Moduliflexaceae</taxon>
    </lineage>
</organism>
<dbReference type="CDD" id="cd19096">
    <property type="entry name" value="AKR_Fe-S_oxidoreductase"/>
    <property type="match status" value="1"/>
</dbReference>
<keyword evidence="6" id="KW-1185">Reference proteome</keyword>
<sequence>MQYRKFGKSDVQVSALGFGAMRFPTKDGHIEEVEATQMMQYALDHGVNYIDTAYPYHGGESEKFVGRFLSDGKREKVKLATKLPSWLIEGATDFDKYFEEQCERLQTGTIDYYLLHSLNRNWWPKLRDLGVIAWAERKMAEGRIGQLGFSFHDGGDAFQPIVDGYDWAFCQIQYNYMDVENQAGTAGLKYAASKGMAVIIMEPVLGGSLADPPAPVQRIWDGAAQKRNAVDWALQWLWNQPEVTMVLSGMSSLKQVEENVRSAENARVNSLSAEELAMFDAARTTYQALRPIPCTACSYCMPCPNNVNIPRNFGIYNKGKMYDKADGARGEYAWMSQELKLGIATIDTRAAACVECGVCDAKCPQQIPISSWMPVVHQVLGEGREYQSRP</sequence>
<dbReference type="Proteomes" id="UP000030700">
    <property type="component" value="Unassembled WGS sequence"/>
</dbReference>
<protein>
    <submittedName>
        <fullName evidence="5">Aldo/keto reductase</fullName>
    </submittedName>
</protein>
<dbReference type="InterPro" id="IPR053135">
    <property type="entry name" value="AKR2_Oxidoreductase"/>
</dbReference>
<dbReference type="GO" id="GO:0046872">
    <property type="term" value="F:metal ion binding"/>
    <property type="evidence" value="ECO:0007669"/>
    <property type="project" value="UniProtKB-KW"/>
</dbReference>
<dbReference type="EMBL" id="DF820457">
    <property type="protein sequence ID" value="GAK51366.1"/>
    <property type="molecule type" value="Genomic_DNA"/>
</dbReference>
<dbReference type="InterPro" id="IPR017896">
    <property type="entry name" value="4Fe4S_Fe-S-bd"/>
</dbReference>
<proteinExistence type="predicted"/>
<dbReference type="SUPFAM" id="SSF54862">
    <property type="entry name" value="4Fe-4S ferredoxins"/>
    <property type="match status" value="1"/>
</dbReference>
<dbReference type="Pfam" id="PF00248">
    <property type="entry name" value="Aldo_ket_red"/>
    <property type="match status" value="1"/>
</dbReference>
<evidence type="ECO:0000256" key="3">
    <source>
        <dbReference type="ARBA" id="ARBA00023014"/>
    </source>
</evidence>
<dbReference type="PANTHER" id="PTHR43312:SF2">
    <property type="entry name" value="OXIDOREDUCTASE"/>
    <property type="match status" value="1"/>
</dbReference>
<dbReference type="STRING" id="1499966.U14_02609"/>
<gene>
    <name evidence="5" type="ORF">U14_02609</name>
</gene>
<reference evidence="5" key="1">
    <citation type="journal article" date="2015" name="PeerJ">
        <title>First genomic representation of candidate bacterial phylum KSB3 points to enhanced environmental sensing as a trigger of wastewater bulking.</title>
        <authorList>
            <person name="Sekiguchi Y."/>
            <person name="Ohashi A."/>
            <person name="Parks D.H."/>
            <person name="Yamauchi T."/>
            <person name="Tyson G.W."/>
            <person name="Hugenholtz P."/>
        </authorList>
    </citation>
    <scope>NUCLEOTIDE SEQUENCE [LARGE SCALE GENOMIC DNA]</scope>
</reference>
<evidence type="ECO:0000256" key="2">
    <source>
        <dbReference type="ARBA" id="ARBA00023004"/>
    </source>
</evidence>
<keyword evidence="3" id="KW-0411">Iron-sulfur</keyword>
<dbReference type="PROSITE" id="PS51379">
    <property type="entry name" value="4FE4S_FER_2"/>
    <property type="match status" value="1"/>
</dbReference>
<accession>A0A081BLV0</accession>
<dbReference type="Pfam" id="PF13187">
    <property type="entry name" value="Fer4_9"/>
    <property type="match status" value="1"/>
</dbReference>
<dbReference type="InterPro" id="IPR017900">
    <property type="entry name" value="4Fe4S_Fe_S_CS"/>
</dbReference>
<dbReference type="InterPro" id="IPR036812">
    <property type="entry name" value="NAD(P)_OxRdtase_dom_sf"/>
</dbReference>
<keyword evidence="2" id="KW-0408">Iron</keyword>
<evidence type="ECO:0000313" key="5">
    <source>
        <dbReference type="EMBL" id="GAK51366.1"/>
    </source>
</evidence>